<proteinExistence type="predicted"/>
<reference evidence="1 2" key="1">
    <citation type="submission" date="2023-08" db="EMBL/GenBank/DDBJ databases">
        <title>Genomic and mutational analysis of Pseudomonas syringae pv. tagetis EB037 pathogenicity on sunflower.</title>
        <authorList>
            <person name="Maul J.E."/>
        </authorList>
    </citation>
    <scope>NUCLEOTIDE SEQUENCE [LARGE SCALE GENOMIC DNA]</scope>
    <source>
        <strain evidence="1 2">EB037_T1</strain>
    </source>
</reference>
<evidence type="ECO:0000313" key="1">
    <source>
        <dbReference type="EMBL" id="MFH7518059.1"/>
    </source>
</evidence>
<comment type="caution">
    <text evidence="1">The sequence shown here is derived from an EMBL/GenBank/DDBJ whole genome shotgun (WGS) entry which is preliminary data.</text>
</comment>
<dbReference type="RefSeq" id="WP_158506064.1">
    <property type="nucleotide sequence ID" value="NZ_CP092923.1"/>
</dbReference>
<gene>
    <name evidence="1" type="ORF">RA271_23150</name>
</gene>
<dbReference type="GeneID" id="96221406"/>
<dbReference type="EMBL" id="JAVCQK010000021">
    <property type="protein sequence ID" value="MFH7518059.1"/>
    <property type="molecule type" value="Genomic_DNA"/>
</dbReference>
<protein>
    <submittedName>
        <fullName evidence="1">Uncharacterized protein</fullName>
    </submittedName>
</protein>
<dbReference type="Proteomes" id="UP001610657">
    <property type="component" value="Unassembled WGS sequence"/>
</dbReference>
<keyword evidence="2" id="KW-1185">Reference proteome</keyword>
<organism evidence="1 2">
    <name type="scientific">Pseudomonas syringae pv. tagetis</name>
    <dbReference type="NCBI Taxonomy" id="129140"/>
    <lineage>
        <taxon>Bacteria</taxon>
        <taxon>Pseudomonadati</taxon>
        <taxon>Pseudomonadota</taxon>
        <taxon>Gammaproteobacteria</taxon>
        <taxon>Pseudomonadales</taxon>
        <taxon>Pseudomonadaceae</taxon>
        <taxon>Pseudomonas</taxon>
    </lineage>
</organism>
<accession>A0ABW7NT90</accession>
<name>A0ABW7NT90_9PSED</name>
<evidence type="ECO:0000313" key="2">
    <source>
        <dbReference type="Proteomes" id="UP001610657"/>
    </source>
</evidence>
<sequence>MMPVSGRRARKRRDVASFGRVLEAAFAERQPVVRTIFELVGGLSAFLVRACRRF</sequence>